<feature type="compositionally biased region" description="Low complexity" evidence="1">
    <location>
        <begin position="533"/>
        <end position="575"/>
    </location>
</feature>
<feature type="compositionally biased region" description="Basic and acidic residues" evidence="1">
    <location>
        <begin position="43"/>
        <end position="52"/>
    </location>
</feature>
<feature type="compositionally biased region" description="Low complexity" evidence="1">
    <location>
        <begin position="788"/>
        <end position="799"/>
    </location>
</feature>
<reference evidence="2 3" key="1">
    <citation type="journal article" date="2018" name="Mol. Biol. Evol.">
        <title>Broad Genomic Sampling Reveals a Smut Pathogenic Ancestry of the Fungal Clade Ustilaginomycotina.</title>
        <authorList>
            <person name="Kijpornyongpan T."/>
            <person name="Mondo S.J."/>
            <person name="Barry K."/>
            <person name="Sandor L."/>
            <person name="Lee J."/>
            <person name="Lipzen A."/>
            <person name="Pangilinan J."/>
            <person name="LaButti K."/>
            <person name="Hainaut M."/>
            <person name="Henrissat B."/>
            <person name="Grigoriev I.V."/>
            <person name="Spatafora J.W."/>
            <person name="Aime M.C."/>
        </authorList>
    </citation>
    <scope>NUCLEOTIDE SEQUENCE [LARGE SCALE GENOMIC DNA]</scope>
    <source>
        <strain evidence="2 3">MCA 5214</strain>
    </source>
</reference>
<feature type="region of interest" description="Disordered" evidence="1">
    <location>
        <begin position="747"/>
        <end position="802"/>
    </location>
</feature>
<feature type="region of interest" description="Disordered" evidence="1">
    <location>
        <begin position="493"/>
        <end position="627"/>
    </location>
</feature>
<feature type="region of interest" description="Disordered" evidence="1">
    <location>
        <begin position="163"/>
        <end position="195"/>
    </location>
</feature>
<dbReference type="EMBL" id="KZ819681">
    <property type="protein sequence ID" value="PWN24380.1"/>
    <property type="molecule type" value="Genomic_DNA"/>
</dbReference>
<feature type="compositionally biased region" description="Polar residues" evidence="1">
    <location>
        <begin position="175"/>
        <end position="184"/>
    </location>
</feature>
<feature type="compositionally biased region" description="Low complexity" evidence="1">
    <location>
        <begin position="8"/>
        <end position="25"/>
    </location>
</feature>
<feature type="region of interest" description="Disordered" evidence="1">
    <location>
        <begin position="688"/>
        <end position="708"/>
    </location>
</feature>
<feature type="region of interest" description="Disordered" evidence="1">
    <location>
        <begin position="301"/>
        <end position="365"/>
    </location>
</feature>
<evidence type="ECO:0000313" key="2">
    <source>
        <dbReference type="EMBL" id="PWN24380.1"/>
    </source>
</evidence>
<dbReference type="Proteomes" id="UP000245884">
    <property type="component" value="Unassembled WGS sequence"/>
</dbReference>
<proteinExistence type="predicted"/>
<feature type="region of interest" description="Disordered" evidence="1">
    <location>
        <begin position="1"/>
        <end position="147"/>
    </location>
</feature>
<gene>
    <name evidence="2" type="ORF">BDZ90DRAFT_122659</name>
</gene>
<protein>
    <submittedName>
        <fullName evidence="2">Uncharacterized protein</fullName>
    </submittedName>
</protein>
<feature type="compositionally biased region" description="Low complexity" evidence="1">
    <location>
        <begin position="314"/>
        <end position="337"/>
    </location>
</feature>
<feature type="compositionally biased region" description="Basic and acidic residues" evidence="1">
    <location>
        <begin position="301"/>
        <end position="310"/>
    </location>
</feature>
<organism evidence="2 3">
    <name type="scientific">Jaminaea rosea</name>
    <dbReference type="NCBI Taxonomy" id="1569628"/>
    <lineage>
        <taxon>Eukaryota</taxon>
        <taxon>Fungi</taxon>
        <taxon>Dikarya</taxon>
        <taxon>Basidiomycota</taxon>
        <taxon>Ustilaginomycotina</taxon>
        <taxon>Exobasidiomycetes</taxon>
        <taxon>Microstromatales</taxon>
        <taxon>Microstromatales incertae sedis</taxon>
        <taxon>Jaminaea</taxon>
    </lineage>
</organism>
<dbReference type="OrthoDB" id="3260940at2759"/>
<evidence type="ECO:0000313" key="3">
    <source>
        <dbReference type="Proteomes" id="UP000245884"/>
    </source>
</evidence>
<dbReference type="STRING" id="1569628.A0A316UGQ8"/>
<name>A0A316UGQ8_9BASI</name>
<keyword evidence="3" id="KW-1185">Reference proteome</keyword>
<accession>A0A316UGQ8</accession>
<sequence>MAHQRQRSSSTSNSPPPTSTKSAAARLPTISSGSGGGNTELRAQIRREREASKTNALGVVKREPSGSSIASMAAPSMTRQHTHQTSDSDTTAIAGPSQLDRRTSSTHLDSYAAPPAAIPPSSSAGSMTAAAEPRIPASTSKAAKRLSTGSAVAAAVRKLEEDAKARDAGHGGFSITRSGSTGSTKGPPRERRSTDEFALETAIPESYDHSFGIETLSAAFSAKYYELANKCKSWERYAAQLRARAEALDIDYRILRESSERQERHVVALEAENAVLRSQNEQREARAREVEARLTLLEAHVAEADQRRGPSNESSATGSSQCGSSPSPPGHSAYHSSNLAKSQSSGERERHRAPTPLSGSRDRSEYDAGQINLSAQGQRPKRPLSMGPNDHYTHLQNVSHLTSAPMMHGPAASSSSVTLHSQYALGSGSQAHAALPKRRSVNSLDPDVVKSSASLPVLYLGSAGVARSRGMSVSSTMSEATMVAPPYVAASQRSSSVLGGGMPHTRAETVGADGSHTGSLNGRRRLRRTSLNQQQQLAALQAQRDTSASSSSRPPSRTASRMSARTGRSRAGSATVHDSIPAVKDDMFSSSSASLSSGREAITHSQSQPLLNNRTASSGSLGPPAATVAPHAHTIHLAAAAGQRGHTPLMPLHQWTNVEGRANVTSTSGYAHPHYTASASDGILMSSQGYPHHALSHHHSQQHLASTTSHPLFARQPSSASLGSSSILTRTSSSGEIALPKIEDGDEGAAELSEVASGGGQDTDAENQPLSARGALHAQTRSSEDEPALSSSDCGAASSSEEDKRGAHRRLYIALRSELGATDLAKFERYVHRYDALEIPIDGPRGLVNRVKKLLLLADPTLRERPADLKRRKELAREFERIVRVDLGTPNAAVAA</sequence>
<feature type="region of interest" description="Disordered" evidence="1">
    <location>
        <begin position="371"/>
        <end position="390"/>
    </location>
</feature>
<feature type="compositionally biased region" description="Low complexity" evidence="1">
    <location>
        <begin position="110"/>
        <end position="126"/>
    </location>
</feature>
<feature type="compositionally biased region" description="Polar residues" evidence="1">
    <location>
        <begin position="603"/>
        <end position="620"/>
    </location>
</feature>
<dbReference type="GeneID" id="37025124"/>
<feature type="compositionally biased region" description="Polar residues" evidence="1">
    <location>
        <begin position="77"/>
        <end position="91"/>
    </location>
</feature>
<dbReference type="AlphaFoldDB" id="A0A316UGQ8"/>
<dbReference type="RefSeq" id="XP_025358992.1">
    <property type="nucleotide sequence ID" value="XM_025503301.1"/>
</dbReference>
<evidence type="ECO:0000256" key="1">
    <source>
        <dbReference type="SAM" id="MobiDB-lite"/>
    </source>
</evidence>